<dbReference type="OrthoDB" id="2648297at2759"/>
<comment type="caution">
    <text evidence="1">The sequence shown here is derived from an EMBL/GenBank/DDBJ whole genome shotgun (WGS) entry which is preliminary data.</text>
</comment>
<evidence type="ECO:0000313" key="2">
    <source>
        <dbReference type="Proteomes" id="UP000183567"/>
    </source>
</evidence>
<dbReference type="EMBL" id="LVVM01006278">
    <property type="protein sequence ID" value="OJA08563.1"/>
    <property type="molecule type" value="Genomic_DNA"/>
</dbReference>
<proteinExistence type="predicted"/>
<evidence type="ECO:0000313" key="1">
    <source>
        <dbReference type="EMBL" id="OJA08563.1"/>
    </source>
</evidence>
<sequence>MQNTRISQISQSAKLNKSAAQRRYRKKEGQGFLQLRQVLKEVCKDDPRSKQDTLKRGIRLADENLLLLQQKALIDAWNNTREYYGNDHPRPPPDDDPLFGTQWWSHDTAKMADITRSHMARHGVPAASESVSPDVNMFAAPDSAEGLPTIPHNQMNQLWVQHRSGDISMYSGTGYSTGDGAGAILIL</sequence>
<dbReference type="Proteomes" id="UP000183567">
    <property type="component" value="Unassembled WGS sequence"/>
</dbReference>
<reference evidence="1 2" key="1">
    <citation type="submission" date="2016-03" db="EMBL/GenBank/DDBJ databases">
        <title>Comparative genomics of the ectomycorrhizal sister species Rhizopogon vinicolor and Rhizopogon vesiculosus (Basidiomycota: Boletales) reveals a divergence of the mating type B locus.</title>
        <authorList>
            <person name="Mujic A.B."/>
            <person name="Kuo A."/>
            <person name="Tritt A."/>
            <person name="Lipzen A."/>
            <person name="Chen C."/>
            <person name="Johnson J."/>
            <person name="Sharma A."/>
            <person name="Barry K."/>
            <person name="Grigoriev I.V."/>
            <person name="Spatafora J.W."/>
        </authorList>
    </citation>
    <scope>NUCLEOTIDE SEQUENCE [LARGE SCALE GENOMIC DNA]</scope>
    <source>
        <strain evidence="1 2">AM-OR11-056</strain>
    </source>
</reference>
<name>A0A1J8PL84_9AGAM</name>
<organism evidence="1 2">
    <name type="scientific">Rhizopogon vesiculosus</name>
    <dbReference type="NCBI Taxonomy" id="180088"/>
    <lineage>
        <taxon>Eukaryota</taxon>
        <taxon>Fungi</taxon>
        <taxon>Dikarya</taxon>
        <taxon>Basidiomycota</taxon>
        <taxon>Agaricomycotina</taxon>
        <taxon>Agaricomycetes</taxon>
        <taxon>Agaricomycetidae</taxon>
        <taxon>Boletales</taxon>
        <taxon>Suillineae</taxon>
        <taxon>Rhizopogonaceae</taxon>
        <taxon>Rhizopogon</taxon>
    </lineage>
</organism>
<dbReference type="AlphaFoldDB" id="A0A1J8PL84"/>
<keyword evidence="2" id="KW-1185">Reference proteome</keyword>
<protein>
    <submittedName>
        <fullName evidence="1">Uncharacterized protein</fullName>
    </submittedName>
</protein>
<accession>A0A1J8PL84</accession>
<gene>
    <name evidence="1" type="ORF">AZE42_03352</name>
</gene>